<sequence>MTTQMQHQSKKYKVILADPPWDVQQKGKHGAIKHYNLMTLDQIKSMPIADLADENSACVLWVTNATMEAGFDVLRAWGFKPTTSIFTYLKGGNLGLGHWLRSNTEHVLIGIRGKLDRKVKNQPNWGFYPRLEHSHKPEEFFETVERLFDGPYLELFARRPRHGWDSWGNEIASPCIIPNYPVPNYVENPIDFTPREGCDEN</sequence>
<dbReference type="PROSITE" id="PS00092">
    <property type="entry name" value="N6_MTASE"/>
    <property type="match status" value="1"/>
</dbReference>
<evidence type="ECO:0000313" key="5">
    <source>
        <dbReference type="EMBL" id="MCW1077357.1"/>
    </source>
</evidence>
<dbReference type="InterPro" id="IPR029063">
    <property type="entry name" value="SAM-dependent_MTases_sf"/>
</dbReference>
<gene>
    <name evidence="5" type="ORF">OJ589_09410</name>
</gene>
<evidence type="ECO:0000313" key="6">
    <source>
        <dbReference type="Proteomes" id="UP001208682"/>
    </source>
</evidence>
<dbReference type="Proteomes" id="UP001208682">
    <property type="component" value="Unassembled WGS sequence"/>
</dbReference>
<comment type="similarity">
    <text evidence="4">Belongs to the MT-A70-like family.</text>
</comment>
<dbReference type="SUPFAM" id="SSF53335">
    <property type="entry name" value="S-adenosyl-L-methionine-dependent methyltransferases"/>
    <property type="match status" value="1"/>
</dbReference>
<dbReference type="Pfam" id="PF05063">
    <property type="entry name" value="MT-A70"/>
    <property type="match status" value="1"/>
</dbReference>
<organism evidence="5 6">
    <name type="scientific">Streptococcus anginosus</name>
    <dbReference type="NCBI Taxonomy" id="1328"/>
    <lineage>
        <taxon>Bacteria</taxon>
        <taxon>Bacillati</taxon>
        <taxon>Bacillota</taxon>
        <taxon>Bacilli</taxon>
        <taxon>Lactobacillales</taxon>
        <taxon>Streptococcaceae</taxon>
        <taxon>Streptococcus</taxon>
        <taxon>Streptococcus anginosus group</taxon>
    </lineage>
</organism>
<proteinExistence type="inferred from homology"/>
<accession>A0ABD4U436</accession>
<dbReference type="GO" id="GO:0032259">
    <property type="term" value="P:methylation"/>
    <property type="evidence" value="ECO:0007669"/>
    <property type="project" value="UniProtKB-KW"/>
</dbReference>
<evidence type="ECO:0000256" key="4">
    <source>
        <dbReference type="PROSITE-ProRule" id="PRU00489"/>
    </source>
</evidence>
<evidence type="ECO:0000256" key="3">
    <source>
        <dbReference type="ARBA" id="ARBA00022691"/>
    </source>
</evidence>
<reference evidence="5 6" key="1">
    <citation type="submission" date="2022-10" db="EMBL/GenBank/DDBJ databases">
        <title>Comparative genomic study of S. anginosus.</title>
        <authorList>
            <person name="Prasad A."/>
            <person name="Ene A."/>
            <person name="Jablonska S."/>
            <person name="Du J."/>
            <person name="Wolfe A.J."/>
            <person name="Putonti C."/>
        </authorList>
    </citation>
    <scope>NUCLEOTIDE SEQUENCE [LARGE SCALE GENOMIC DNA]</scope>
    <source>
        <strain evidence="5 6">UMB1339</strain>
    </source>
</reference>
<dbReference type="PANTHER" id="PTHR12829">
    <property type="entry name" value="N6-ADENOSINE-METHYLTRANSFERASE"/>
    <property type="match status" value="1"/>
</dbReference>
<dbReference type="PROSITE" id="PS51143">
    <property type="entry name" value="MT_A70"/>
    <property type="match status" value="1"/>
</dbReference>
<dbReference type="RefSeq" id="WP_049533059.1">
    <property type="nucleotide sequence ID" value="NZ_CP069892.1"/>
</dbReference>
<comment type="caution">
    <text evidence="5">The sequence shown here is derived from an EMBL/GenBank/DDBJ whole genome shotgun (WGS) entry which is preliminary data.</text>
</comment>
<dbReference type="InterPro" id="IPR007757">
    <property type="entry name" value="MT-A70-like"/>
</dbReference>
<keyword evidence="3" id="KW-0949">S-adenosyl-L-methionine</keyword>
<protein>
    <submittedName>
        <fullName evidence="5">MT-A70 family methyltransferase</fullName>
    </submittedName>
</protein>
<keyword evidence="2" id="KW-0808">Transferase</keyword>
<dbReference type="EMBL" id="JAPAIP010000032">
    <property type="protein sequence ID" value="MCW1077357.1"/>
    <property type="molecule type" value="Genomic_DNA"/>
</dbReference>
<dbReference type="PANTHER" id="PTHR12829:SF7">
    <property type="entry name" value="N6-ADENOSINE-METHYLTRANSFERASE CATALYTIC SUBUNIT"/>
    <property type="match status" value="1"/>
</dbReference>
<dbReference type="AlphaFoldDB" id="A0ABD4U436"/>
<evidence type="ECO:0000256" key="2">
    <source>
        <dbReference type="ARBA" id="ARBA00022679"/>
    </source>
</evidence>
<dbReference type="InterPro" id="IPR002052">
    <property type="entry name" value="DNA_methylase_N6_adenine_CS"/>
</dbReference>
<dbReference type="GO" id="GO:0008168">
    <property type="term" value="F:methyltransferase activity"/>
    <property type="evidence" value="ECO:0007669"/>
    <property type="project" value="UniProtKB-KW"/>
</dbReference>
<name>A0ABD4U436_STRAP</name>
<keyword evidence="1 5" id="KW-0489">Methyltransferase</keyword>
<evidence type="ECO:0000256" key="1">
    <source>
        <dbReference type="ARBA" id="ARBA00022603"/>
    </source>
</evidence>